<dbReference type="SUPFAM" id="SSF53649">
    <property type="entry name" value="Alkaline phosphatase-like"/>
    <property type="match status" value="1"/>
</dbReference>
<dbReference type="GO" id="GO:0004065">
    <property type="term" value="F:arylsulfatase activity"/>
    <property type="evidence" value="ECO:0007669"/>
    <property type="project" value="TreeGrafter"/>
</dbReference>
<dbReference type="Proteomes" id="UP000594637">
    <property type="component" value="Chromosome"/>
</dbReference>
<evidence type="ECO:0000259" key="5">
    <source>
        <dbReference type="Pfam" id="PF00884"/>
    </source>
</evidence>
<evidence type="ECO:0000256" key="4">
    <source>
        <dbReference type="ARBA" id="ARBA00022837"/>
    </source>
</evidence>
<evidence type="ECO:0000256" key="2">
    <source>
        <dbReference type="ARBA" id="ARBA00022723"/>
    </source>
</evidence>
<accession>A0A7T0PUY4</accession>
<dbReference type="EMBL" id="CP063989">
    <property type="protein sequence ID" value="QPL04701.1"/>
    <property type="molecule type" value="Genomic_DNA"/>
</dbReference>
<dbReference type="Pfam" id="PF00884">
    <property type="entry name" value="Sulfatase"/>
    <property type="match status" value="1"/>
</dbReference>
<dbReference type="PANTHER" id="PTHR42693">
    <property type="entry name" value="ARYLSULFATASE FAMILY MEMBER"/>
    <property type="match status" value="1"/>
</dbReference>
<proteinExistence type="inferred from homology"/>
<dbReference type="GO" id="GO:0016740">
    <property type="term" value="F:transferase activity"/>
    <property type="evidence" value="ECO:0007669"/>
    <property type="project" value="UniProtKB-KW"/>
</dbReference>
<evidence type="ECO:0000256" key="1">
    <source>
        <dbReference type="ARBA" id="ARBA00008779"/>
    </source>
</evidence>
<feature type="domain" description="Sulfatase N-terminal" evidence="5">
    <location>
        <begin position="19"/>
        <end position="366"/>
    </location>
</feature>
<keyword evidence="4" id="KW-0106">Calcium</keyword>
<dbReference type="InterPro" id="IPR000917">
    <property type="entry name" value="Sulfatase_N"/>
</dbReference>
<dbReference type="InterPro" id="IPR017850">
    <property type="entry name" value="Alkaline_phosphatase_core_sf"/>
</dbReference>
<dbReference type="AlphaFoldDB" id="A0A7T0PUY4"/>
<sequence>MTPVDPLSLVPDTGPRRPSFLFILTDDQGPWAVPWRMPELQMPHLAELAQEGVVFDSFYCASPVCSPARASLLTGRMPSAHGIHDWLVGTEHSRAHPDQYLEDITTLPAVLSGAGYVCALSGKWHVGEARQPAAGFSSWYAHRFGGGPYYEAPIWREGQQASEKEYFTDAVGQHAVQFLRTYARGCSEVGHRPFYLQVCPTAPHTPWDEDNHPRELLDIYEDCDFPSVPREPAHPWTRARKKDFVDSFADPDRSLRGYCAALSGVDQLIGRLRGELEELGLAEETIILYMSDNGFSCGHHGIWGKGNGTYPLNMWESSVAVPFVMYVPEGLRDQVGPVALPGAGSHVVDNLSALSFFPTVCELAGVTAPADPLRAGESFLPWLSQEEQEESSRQPVVVYDEYGGTRMIRDGRWKYVLRFEGPEELYDLQKDPQERCDLAQDPSLAPTRRRLRDQLEDWFARHETVRARAYEQPVTGRGQIHPTWRREEAQRYVPLTEEN</sequence>
<protein>
    <submittedName>
        <fullName evidence="6">Sulfatase-like hydrolase/transferase</fullName>
    </submittedName>
</protein>
<keyword evidence="7" id="KW-1185">Reference proteome</keyword>
<dbReference type="InterPro" id="IPR024607">
    <property type="entry name" value="Sulfatase_CS"/>
</dbReference>
<reference evidence="6 7" key="1">
    <citation type="submission" date="2020-11" db="EMBL/GenBank/DDBJ databases">
        <title>Actinomyces sp. ZJ750.</title>
        <authorList>
            <person name="Zhou J."/>
        </authorList>
    </citation>
    <scope>NUCLEOTIDE SEQUENCE [LARGE SCALE GENOMIC DNA]</scope>
    <source>
        <strain evidence="6 7">ZJ750</strain>
    </source>
</reference>
<dbReference type="KEGG" id="arep:ID810_07905"/>
<keyword evidence="3 6" id="KW-0378">Hydrolase</keyword>
<gene>
    <name evidence="6" type="ORF">ID810_07905</name>
</gene>
<evidence type="ECO:0000313" key="6">
    <source>
        <dbReference type="EMBL" id="QPL04701.1"/>
    </source>
</evidence>
<keyword evidence="6" id="KW-0808">Transferase</keyword>
<keyword evidence="2" id="KW-0479">Metal-binding</keyword>
<evidence type="ECO:0000256" key="3">
    <source>
        <dbReference type="ARBA" id="ARBA00022801"/>
    </source>
</evidence>
<dbReference type="Gene3D" id="3.40.720.10">
    <property type="entry name" value="Alkaline Phosphatase, subunit A"/>
    <property type="match status" value="1"/>
</dbReference>
<evidence type="ECO:0000313" key="7">
    <source>
        <dbReference type="Proteomes" id="UP000594637"/>
    </source>
</evidence>
<dbReference type="RefSeq" id="WP_166856874.1">
    <property type="nucleotide sequence ID" value="NZ_CP063989.1"/>
</dbReference>
<comment type="similarity">
    <text evidence="1">Belongs to the sulfatase family.</text>
</comment>
<name>A0A7T0PUY4_9ACTO</name>
<dbReference type="GO" id="GO:0046872">
    <property type="term" value="F:metal ion binding"/>
    <property type="evidence" value="ECO:0007669"/>
    <property type="project" value="UniProtKB-KW"/>
</dbReference>
<dbReference type="InterPro" id="IPR050738">
    <property type="entry name" value="Sulfatase"/>
</dbReference>
<dbReference type="PANTHER" id="PTHR42693:SF33">
    <property type="entry name" value="ARYLSULFATASE"/>
    <property type="match status" value="1"/>
</dbReference>
<dbReference type="PROSITE" id="PS00523">
    <property type="entry name" value="SULFATASE_1"/>
    <property type="match status" value="1"/>
</dbReference>
<organism evidence="6 7">
    <name type="scientific">Actinomyces respiraculi</name>
    <dbReference type="NCBI Taxonomy" id="2744574"/>
    <lineage>
        <taxon>Bacteria</taxon>
        <taxon>Bacillati</taxon>
        <taxon>Actinomycetota</taxon>
        <taxon>Actinomycetes</taxon>
        <taxon>Actinomycetales</taxon>
        <taxon>Actinomycetaceae</taxon>
        <taxon>Actinomyces</taxon>
    </lineage>
</organism>